<dbReference type="Proteomes" id="UP000218069">
    <property type="component" value="Unassembled WGS sequence"/>
</dbReference>
<proteinExistence type="predicted"/>
<evidence type="ECO:0000313" key="1">
    <source>
        <dbReference type="EMBL" id="SNX29577.1"/>
    </source>
</evidence>
<evidence type="ECO:0000313" key="2">
    <source>
        <dbReference type="Proteomes" id="UP000218069"/>
    </source>
</evidence>
<sequence>MNKYQAGVRVKGQLVKTAVFADSPIHARLILQYQFGMDSIVAYPTAITEVATLKPLTPDQQRIKSMQARVKQDQAAVKAERARQKIKSGQAQLAKI</sequence>
<dbReference type="EMBL" id="OANS01000006">
    <property type="protein sequence ID" value="SNX29577.1"/>
    <property type="molecule type" value="Genomic_DNA"/>
</dbReference>
<name>A0A240E2Z1_9BURK</name>
<protein>
    <submittedName>
        <fullName evidence="1">Uncharacterized protein</fullName>
    </submittedName>
</protein>
<organism evidence="1 2">
    <name type="scientific">Polynucleobacter meluiroseus</name>
    <dbReference type="NCBI Taxonomy" id="1938814"/>
    <lineage>
        <taxon>Bacteria</taxon>
        <taxon>Pseudomonadati</taxon>
        <taxon>Pseudomonadota</taxon>
        <taxon>Betaproteobacteria</taxon>
        <taxon>Burkholderiales</taxon>
        <taxon>Burkholderiaceae</taxon>
        <taxon>Polynucleobacter</taxon>
    </lineage>
</organism>
<gene>
    <name evidence="1" type="ORF">SAMN06295945_1957</name>
</gene>
<dbReference type="RefSeq" id="WP_207760265.1">
    <property type="nucleotide sequence ID" value="NZ_OANS01000006.1"/>
</dbReference>
<reference evidence="2" key="1">
    <citation type="submission" date="2017-08" db="EMBL/GenBank/DDBJ databases">
        <authorList>
            <person name="Varghese N."/>
            <person name="Submissions S."/>
        </authorList>
    </citation>
    <scope>NUCLEOTIDE SEQUENCE [LARGE SCALE GENOMIC DNA]</scope>
    <source>
        <strain evidence="2">AP-Melu-1000-B4</strain>
    </source>
</reference>
<keyword evidence="2" id="KW-1185">Reference proteome</keyword>
<accession>A0A240E2Z1</accession>
<dbReference type="AlphaFoldDB" id="A0A240E2Z1"/>